<feature type="compositionally biased region" description="Low complexity" evidence="1">
    <location>
        <begin position="179"/>
        <end position="198"/>
    </location>
</feature>
<dbReference type="Proteomes" id="UP000319143">
    <property type="component" value="Unassembled WGS sequence"/>
</dbReference>
<feature type="compositionally biased region" description="Polar residues" evidence="1">
    <location>
        <begin position="12"/>
        <end position="22"/>
    </location>
</feature>
<feature type="region of interest" description="Disordered" evidence="1">
    <location>
        <begin position="1"/>
        <end position="35"/>
    </location>
</feature>
<keyword evidence="3" id="KW-1185">Reference proteome</keyword>
<gene>
    <name evidence="2" type="ORF">Poly41_29630</name>
</gene>
<comment type="caution">
    <text evidence="2">The sequence shown here is derived from an EMBL/GenBank/DDBJ whole genome shotgun (WGS) entry which is preliminary data.</text>
</comment>
<dbReference type="AlphaFoldDB" id="A0A5C6DRK2"/>
<feature type="region of interest" description="Disordered" evidence="1">
    <location>
        <begin position="137"/>
        <end position="221"/>
    </location>
</feature>
<feature type="compositionally biased region" description="Basic and acidic residues" evidence="1">
    <location>
        <begin position="155"/>
        <end position="172"/>
    </location>
</feature>
<evidence type="ECO:0000313" key="2">
    <source>
        <dbReference type="EMBL" id="TWU38487.1"/>
    </source>
</evidence>
<protein>
    <submittedName>
        <fullName evidence="2">Uncharacterized protein</fullName>
    </submittedName>
</protein>
<sequence>MVPKPSLAARTSLETSTFTNDPYTAGSVSPSVASNSAVDDGIMAASAQAGIDPVAQLEAEMQALDGVSDPSTPAFAWNQRYEPAKRQETTKPLTYEDLAVPLTRPGIVEERFNATASVFEKREQLAAAPRDGIAKMQPMGLTVSPPSVAVTSSEPSRDGGHEIGRVIPDSHSKPNAQLASASANPSATSATNASVANTDPILPVSKSPSPERERFWIRQPD</sequence>
<evidence type="ECO:0000313" key="3">
    <source>
        <dbReference type="Proteomes" id="UP000319143"/>
    </source>
</evidence>
<reference evidence="2 3" key="1">
    <citation type="submission" date="2019-02" db="EMBL/GenBank/DDBJ databases">
        <title>Deep-cultivation of Planctomycetes and their phenomic and genomic characterization uncovers novel biology.</title>
        <authorList>
            <person name="Wiegand S."/>
            <person name="Jogler M."/>
            <person name="Boedeker C."/>
            <person name="Pinto D."/>
            <person name="Vollmers J."/>
            <person name="Rivas-Marin E."/>
            <person name="Kohn T."/>
            <person name="Peeters S.H."/>
            <person name="Heuer A."/>
            <person name="Rast P."/>
            <person name="Oberbeckmann S."/>
            <person name="Bunk B."/>
            <person name="Jeske O."/>
            <person name="Meyerdierks A."/>
            <person name="Storesund J.E."/>
            <person name="Kallscheuer N."/>
            <person name="Luecker S."/>
            <person name="Lage O.M."/>
            <person name="Pohl T."/>
            <person name="Merkel B.J."/>
            <person name="Hornburger P."/>
            <person name="Mueller R.-W."/>
            <person name="Bruemmer F."/>
            <person name="Labrenz M."/>
            <person name="Spormann A.M."/>
            <person name="Op Den Camp H."/>
            <person name="Overmann J."/>
            <person name="Amann R."/>
            <person name="Jetten M.S.M."/>
            <person name="Mascher T."/>
            <person name="Medema M.H."/>
            <person name="Devos D.P."/>
            <person name="Kaster A.-K."/>
            <person name="Ovreas L."/>
            <person name="Rohde M."/>
            <person name="Galperin M.Y."/>
            <person name="Jogler C."/>
        </authorList>
    </citation>
    <scope>NUCLEOTIDE SEQUENCE [LARGE SCALE GENOMIC DNA]</scope>
    <source>
        <strain evidence="2 3">Poly41</strain>
    </source>
</reference>
<proteinExistence type="predicted"/>
<feature type="compositionally biased region" description="Low complexity" evidence="1">
    <location>
        <begin position="25"/>
        <end position="35"/>
    </location>
</feature>
<feature type="compositionally biased region" description="Low complexity" evidence="1">
    <location>
        <begin position="143"/>
        <end position="154"/>
    </location>
</feature>
<name>A0A5C6DRK2_9BACT</name>
<evidence type="ECO:0000256" key="1">
    <source>
        <dbReference type="SAM" id="MobiDB-lite"/>
    </source>
</evidence>
<dbReference type="EMBL" id="SJPV01000004">
    <property type="protein sequence ID" value="TWU38487.1"/>
    <property type="molecule type" value="Genomic_DNA"/>
</dbReference>
<organism evidence="2 3">
    <name type="scientific">Novipirellula artificiosorum</name>
    <dbReference type="NCBI Taxonomy" id="2528016"/>
    <lineage>
        <taxon>Bacteria</taxon>
        <taxon>Pseudomonadati</taxon>
        <taxon>Planctomycetota</taxon>
        <taxon>Planctomycetia</taxon>
        <taxon>Pirellulales</taxon>
        <taxon>Pirellulaceae</taxon>
        <taxon>Novipirellula</taxon>
    </lineage>
</organism>
<feature type="compositionally biased region" description="Basic and acidic residues" evidence="1">
    <location>
        <begin position="209"/>
        <end position="221"/>
    </location>
</feature>
<accession>A0A5C6DRK2</accession>